<comment type="caution">
    <text evidence="12">The sequence shown here is derived from an EMBL/GenBank/DDBJ whole genome shotgun (WGS) entry which is preliminary data.</text>
</comment>
<dbReference type="SMART" id="SM00054">
    <property type="entry name" value="EFh"/>
    <property type="match status" value="1"/>
</dbReference>
<dbReference type="InterPro" id="IPR036250">
    <property type="entry name" value="AcylCo_DH-like_C"/>
</dbReference>
<dbReference type="GO" id="GO:0005504">
    <property type="term" value="F:fatty acid binding"/>
    <property type="evidence" value="ECO:0007669"/>
    <property type="project" value="TreeGrafter"/>
</dbReference>
<dbReference type="InterPro" id="IPR011992">
    <property type="entry name" value="EF-hand-dom_pair"/>
</dbReference>
<name>A0A7J6LR08_PERCH</name>
<dbReference type="PROSITE" id="PS50222">
    <property type="entry name" value="EF_HAND_2"/>
    <property type="match status" value="1"/>
</dbReference>
<keyword evidence="5" id="KW-0274">FAD</keyword>
<dbReference type="InterPro" id="IPR055060">
    <property type="entry name" value="ACOX_C_alpha1"/>
</dbReference>
<dbReference type="Gene3D" id="2.40.110.10">
    <property type="entry name" value="Butyryl-CoA Dehydrogenase, subunit A, domain 2"/>
    <property type="match status" value="2"/>
</dbReference>
<dbReference type="Pfam" id="PF01756">
    <property type="entry name" value="ACOX"/>
    <property type="match status" value="1"/>
</dbReference>
<dbReference type="InterPro" id="IPR046373">
    <property type="entry name" value="Acyl-CoA_Oxase/DH_mid-dom_sf"/>
</dbReference>
<dbReference type="PANTHER" id="PTHR10909:SF250">
    <property type="entry name" value="PEROXISOMAL ACYL-COENZYME A OXIDASE 1"/>
    <property type="match status" value="1"/>
</dbReference>
<dbReference type="InterPro" id="IPR009100">
    <property type="entry name" value="AcylCoA_DH/oxidase_NM_dom_sf"/>
</dbReference>
<keyword evidence="9" id="KW-0443">Lipid metabolism</keyword>
<evidence type="ECO:0000256" key="3">
    <source>
        <dbReference type="ARBA" id="ARBA00006288"/>
    </source>
</evidence>
<keyword evidence="8" id="KW-0560">Oxidoreductase</keyword>
<evidence type="ECO:0000256" key="10">
    <source>
        <dbReference type="ARBA" id="ARBA00023140"/>
    </source>
</evidence>
<comment type="subcellular location">
    <subcellularLocation>
        <location evidence="2">Peroxisome</location>
    </subcellularLocation>
</comment>
<keyword evidence="6" id="KW-0276">Fatty acid metabolism</keyword>
<evidence type="ECO:0000256" key="1">
    <source>
        <dbReference type="ARBA" id="ARBA00001974"/>
    </source>
</evidence>
<gene>
    <name evidence="12" type="ORF">FOL47_006555</name>
</gene>
<keyword evidence="7" id="KW-0106">Calcium</keyword>
<dbReference type="AlphaFoldDB" id="A0A7J6LR08"/>
<organism evidence="12 13">
    <name type="scientific">Perkinsus chesapeaki</name>
    <name type="common">Clam parasite</name>
    <name type="synonym">Perkinsus andrewsi</name>
    <dbReference type="NCBI Taxonomy" id="330153"/>
    <lineage>
        <taxon>Eukaryota</taxon>
        <taxon>Sar</taxon>
        <taxon>Alveolata</taxon>
        <taxon>Perkinsozoa</taxon>
        <taxon>Perkinsea</taxon>
        <taxon>Perkinsida</taxon>
        <taxon>Perkinsidae</taxon>
        <taxon>Perkinsus</taxon>
    </lineage>
</organism>
<dbReference type="Gene3D" id="1.20.140.10">
    <property type="entry name" value="Butyryl-CoA Dehydrogenase, subunit A, domain 3"/>
    <property type="match status" value="1"/>
</dbReference>
<reference evidence="12 13" key="1">
    <citation type="submission" date="2020-04" db="EMBL/GenBank/DDBJ databases">
        <title>Perkinsus chesapeaki whole genome sequence.</title>
        <authorList>
            <person name="Bogema D.R."/>
        </authorList>
    </citation>
    <scope>NUCLEOTIDE SEQUENCE [LARGE SCALE GENOMIC DNA]</scope>
    <source>
        <strain evidence="12">ATCC PRA-425</strain>
    </source>
</reference>
<dbReference type="GO" id="GO:0003997">
    <property type="term" value="F:acyl-CoA oxidase activity"/>
    <property type="evidence" value="ECO:0007669"/>
    <property type="project" value="InterPro"/>
</dbReference>
<dbReference type="SUPFAM" id="SSF47473">
    <property type="entry name" value="EF-hand"/>
    <property type="match status" value="1"/>
</dbReference>
<sequence length="640" mass="70804">MPAATLTESLTCVLDGCDSRRQRRRRWMTRVAGKLRAAEPAGLTRDDLAALALKRFIDVHRPHLDANSVAPTDASNDKPAADPLEVVWMAEVAPHSSGMWDSFVPFLQAIVGQGSTEQKKKWVPRIMKMDVIGSYCQTELGHGSNVRGLETTATFTIDEGRRPGFVLHTPTLTATKWWPGGLALAATHAVVDHRLLAGIEAGELGPKMGEDSHDSGWLQLHRVKVPLEALLAGKGQVSPDGRFIPNPDADKRLEHSSMVATRAGWISLSGGLIAKAATIATRYSHVRRQGRSPHSPRAEARLIDHDTQAGRLLRGISTAYVFKLAGYWLLLDSKNHPDWLIAALKGLTSAISADLVEDLRRCCGGNGYLLNSGIARISLDNMWRATAEGDVQVLLSYAGRRMRNLSEADLFDEMPTTHHPALKELRNRAQSARETARNGRNTILDTSAARAYSEWILAKWAWARLAKLTPLADPQAVGVVERFIRFYSYCTVAMPCCSATAIPRWAPQADFHTDFLSLVRELRPLALSAVDAFEYTDEQLHNTTLGRKDGKVYEALLEAAKESPWSRGIPEQVHDVLMSLHSKLPWKSLNTFNPRDYERPGLKQDEIEELKDAFDLFDTDSSGEICLAELKAAMKSLGYE</sequence>
<comment type="similarity">
    <text evidence="3">Belongs to the acyl-CoA oxidase family.</text>
</comment>
<evidence type="ECO:0000313" key="12">
    <source>
        <dbReference type="EMBL" id="KAF4661735.1"/>
    </source>
</evidence>
<evidence type="ECO:0000259" key="11">
    <source>
        <dbReference type="PROSITE" id="PS50222"/>
    </source>
</evidence>
<dbReference type="EMBL" id="JAAPAO010000368">
    <property type="protein sequence ID" value="KAF4661735.1"/>
    <property type="molecule type" value="Genomic_DNA"/>
</dbReference>
<evidence type="ECO:0000256" key="9">
    <source>
        <dbReference type="ARBA" id="ARBA00023098"/>
    </source>
</evidence>
<evidence type="ECO:0000256" key="6">
    <source>
        <dbReference type="ARBA" id="ARBA00022832"/>
    </source>
</evidence>
<dbReference type="InterPro" id="IPR012258">
    <property type="entry name" value="Acyl-CoA_oxidase"/>
</dbReference>
<dbReference type="Pfam" id="PF13405">
    <property type="entry name" value="EF-hand_6"/>
    <property type="match status" value="1"/>
</dbReference>
<evidence type="ECO:0000313" key="13">
    <source>
        <dbReference type="Proteomes" id="UP000591131"/>
    </source>
</evidence>
<dbReference type="GO" id="GO:0005509">
    <property type="term" value="F:calcium ion binding"/>
    <property type="evidence" value="ECO:0007669"/>
    <property type="project" value="InterPro"/>
</dbReference>
<dbReference type="InterPro" id="IPR018247">
    <property type="entry name" value="EF_Hand_1_Ca_BS"/>
</dbReference>
<dbReference type="GO" id="GO:0071949">
    <property type="term" value="F:FAD binding"/>
    <property type="evidence" value="ECO:0007669"/>
    <property type="project" value="InterPro"/>
</dbReference>
<dbReference type="SUPFAM" id="SSF47203">
    <property type="entry name" value="Acyl-CoA dehydrogenase C-terminal domain-like"/>
    <property type="match status" value="2"/>
</dbReference>
<dbReference type="OrthoDB" id="434460at2759"/>
<dbReference type="GO" id="GO:0033540">
    <property type="term" value="P:fatty acid beta-oxidation using acyl-CoA oxidase"/>
    <property type="evidence" value="ECO:0007669"/>
    <property type="project" value="TreeGrafter"/>
</dbReference>
<dbReference type="InterPro" id="IPR002655">
    <property type="entry name" value="Acyl-CoA_oxidase_C"/>
</dbReference>
<dbReference type="GO" id="GO:0005777">
    <property type="term" value="C:peroxisome"/>
    <property type="evidence" value="ECO:0007669"/>
    <property type="project" value="UniProtKB-SubCell"/>
</dbReference>
<keyword evidence="10" id="KW-0576">Peroxisome</keyword>
<dbReference type="Gene3D" id="1.10.540.10">
    <property type="entry name" value="Acyl-CoA dehydrogenase/oxidase, N-terminal domain"/>
    <property type="match status" value="1"/>
</dbReference>
<protein>
    <recommendedName>
        <fullName evidence="11">EF-hand domain-containing protein</fullName>
    </recommendedName>
</protein>
<feature type="domain" description="EF-hand" evidence="11">
    <location>
        <begin position="605"/>
        <end position="640"/>
    </location>
</feature>
<dbReference type="Proteomes" id="UP000591131">
    <property type="component" value="Unassembled WGS sequence"/>
</dbReference>
<keyword evidence="4" id="KW-0285">Flavoprotein</keyword>
<evidence type="ECO:0000256" key="2">
    <source>
        <dbReference type="ARBA" id="ARBA00004275"/>
    </source>
</evidence>
<dbReference type="SUPFAM" id="SSF56645">
    <property type="entry name" value="Acyl-CoA dehydrogenase NM domain-like"/>
    <property type="match status" value="1"/>
</dbReference>
<dbReference type="PROSITE" id="PS00018">
    <property type="entry name" value="EF_HAND_1"/>
    <property type="match status" value="1"/>
</dbReference>
<dbReference type="InterPro" id="IPR037069">
    <property type="entry name" value="AcylCoA_DH/ox_N_sf"/>
</dbReference>
<dbReference type="GO" id="GO:0055088">
    <property type="term" value="P:lipid homeostasis"/>
    <property type="evidence" value="ECO:0007669"/>
    <property type="project" value="TreeGrafter"/>
</dbReference>
<dbReference type="InterPro" id="IPR029320">
    <property type="entry name" value="Acyl-CoA_ox_N"/>
</dbReference>
<dbReference type="InterPro" id="IPR002048">
    <property type="entry name" value="EF_hand_dom"/>
</dbReference>
<dbReference type="Pfam" id="PF22924">
    <property type="entry name" value="ACOX_C_alpha1"/>
    <property type="match status" value="1"/>
</dbReference>
<evidence type="ECO:0000256" key="4">
    <source>
        <dbReference type="ARBA" id="ARBA00022630"/>
    </source>
</evidence>
<comment type="cofactor">
    <cofactor evidence="1">
        <name>FAD</name>
        <dbReference type="ChEBI" id="CHEBI:57692"/>
    </cofactor>
</comment>
<proteinExistence type="inferred from homology"/>
<dbReference type="Gene3D" id="1.10.238.10">
    <property type="entry name" value="EF-hand"/>
    <property type="match status" value="1"/>
</dbReference>
<dbReference type="CDD" id="cd00051">
    <property type="entry name" value="EFh"/>
    <property type="match status" value="1"/>
</dbReference>
<evidence type="ECO:0000256" key="7">
    <source>
        <dbReference type="ARBA" id="ARBA00022837"/>
    </source>
</evidence>
<accession>A0A7J6LR08</accession>
<dbReference type="PANTHER" id="PTHR10909">
    <property type="entry name" value="ELECTRON TRANSPORT OXIDOREDUCTASE"/>
    <property type="match status" value="1"/>
</dbReference>
<evidence type="ECO:0000256" key="5">
    <source>
        <dbReference type="ARBA" id="ARBA00022827"/>
    </source>
</evidence>
<keyword evidence="13" id="KW-1185">Reference proteome</keyword>
<evidence type="ECO:0000256" key="8">
    <source>
        <dbReference type="ARBA" id="ARBA00023002"/>
    </source>
</evidence>
<dbReference type="Pfam" id="PF14749">
    <property type="entry name" value="Acyl-CoA_ox_N"/>
    <property type="match status" value="1"/>
</dbReference>